<evidence type="ECO:0000256" key="9">
    <source>
        <dbReference type="ARBA" id="ARBA00022909"/>
    </source>
</evidence>
<dbReference type="GO" id="GO:0046656">
    <property type="term" value="P:folic acid biosynthetic process"/>
    <property type="evidence" value="ECO:0007669"/>
    <property type="project" value="UniProtKB-KW"/>
</dbReference>
<evidence type="ECO:0000256" key="6">
    <source>
        <dbReference type="ARBA" id="ARBA00022741"/>
    </source>
</evidence>
<dbReference type="AlphaFoldDB" id="A0A6I6MRR1"/>
<dbReference type="PANTHER" id="PTHR43071">
    <property type="entry name" value="2-AMINO-4-HYDROXY-6-HYDROXYMETHYLDIHYDROPTERIDINE PYROPHOSPHOKINASE"/>
    <property type="match status" value="1"/>
</dbReference>
<organism evidence="14 15">
    <name type="scientific">Terricaulis silvestris</name>
    <dbReference type="NCBI Taxonomy" id="2686094"/>
    <lineage>
        <taxon>Bacteria</taxon>
        <taxon>Pseudomonadati</taxon>
        <taxon>Pseudomonadota</taxon>
        <taxon>Alphaproteobacteria</taxon>
        <taxon>Caulobacterales</taxon>
        <taxon>Caulobacteraceae</taxon>
        <taxon>Terricaulis</taxon>
    </lineage>
</organism>
<keyword evidence="8" id="KW-0067">ATP-binding</keyword>
<comment type="function">
    <text evidence="10">Catalyzes the transfer of pyrophosphate from adenosine triphosphate (ATP) to 6-hydroxymethyl-7,8-dihydropterin, an enzymatic step in folate biosynthesis pathway.</text>
</comment>
<dbReference type="GO" id="GO:0046654">
    <property type="term" value="P:tetrahydrofolate biosynthetic process"/>
    <property type="evidence" value="ECO:0007669"/>
    <property type="project" value="UniProtKB-UniPathway"/>
</dbReference>
<evidence type="ECO:0000259" key="13">
    <source>
        <dbReference type="Pfam" id="PF01288"/>
    </source>
</evidence>
<dbReference type="UniPathway" id="UPA00077">
    <property type="reaction ID" value="UER00155"/>
</dbReference>
<evidence type="ECO:0000256" key="10">
    <source>
        <dbReference type="ARBA" id="ARBA00029409"/>
    </source>
</evidence>
<evidence type="ECO:0000256" key="5">
    <source>
        <dbReference type="ARBA" id="ARBA00022679"/>
    </source>
</evidence>
<evidence type="ECO:0000313" key="15">
    <source>
        <dbReference type="Proteomes" id="UP000431269"/>
    </source>
</evidence>
<keyword evidence="5 14" id="KW-0808">Transferase</keyword>
<evidence type="ECO:0000256" key="3">
    <source>
        <dbReference type="ARBA" id="ARBA00013253"/>
    </source>
</evidence>
<sequence>MTKPIAYIALGSNMPFEGVPAPRVLARAVSAIELAGFTPFALSGVWESAAWPLSNQPDYYNAVAALDPAGLSPQALYAALRDIELNFGRERREPNAARTLDLDIIAVEGFAGTFGAITLPHPRMHERAFVLAPMDEVAPDWRHPETGLSPSEMLDLLPPGHRYRRLSDLAVEAG</sequence>
<dbReference type="Proteomes" id="UP000431269">
    <property type="component" value="Chromosome"/>
</dbReference>
<gene>
    <name evidence="14" type="primary">folK</name>
    <name evidence="14" type="ORF">DSM104635_02173</name>
</gene>
<dbReference type="EC" id="2.7.6.3" evidence="3"/>
<dbReference type="GO" id="GO:0005524">
    <property type="term" value="F:ATP binding"/>
    <property type="evidence" value="ECO:0007669"/>
    <property type="project" value="UniProtKB-KW"/>
</dbReference>
<dbReference type="GO" id="GO:0016301">
    <property type="term" value="F:kinase activity"/>
    <property type="evidence" value="ECO:0007669"/>
    <property type="project" value="UniProtKB-KW"/>
</dbReference>
<feature type="domain" description="7,8-dihydro-6-hydroxymethylpterin-pyrophosphokinase" evidence="13">
    <location>
        <begin position="7"/>
        <end position="139"/>
    </location>
</feature>
<evidence type="ECO:0000256" key="1">
    <source>
        <dbReference type="ARBA" id="ARBA00005051"/>
    </source>
</evidence>
<dbReference type="Pfam" id="PF01288">
    <property type="entry name" value="HPPK"/>
    <property type="match status" value="1"/>
</dbReference>
<evidence type="ECO:0000256" key="4">
    <source>
        <dbReference type="ARBA" id="ARBA00016218"/>
    </source>
</evidence>
<keyword evidence="15" id="KW-1185">Reference proteome</keyword>
<dbReference type="KEGG" id="tsv:DSM104635_02173"/>
<dbReference type="GO" id="GO:0003848">
    <property type="term" value="F:2-amino-4-hydroxy-6-hydroxymethyldihydropteridine diphosphokinase activity"/>
    <property type="evidence" value="ECO:0007669"/>
    <property type="project" value="UniProtKB-EC"/>
</dbReference>
<protein>
    <recommendedName>
        <fullName evidence="4">2-amino-4-hydroxy-6-hydroxymethyldihydropteridine pyrophosphokinase</fullName>
        <ecNumber evidence="3">2.7.6.3</ecNumber>
    </recommendedName>
    <alternativeName>
        <fullName evidence="11">6-hydroxymethyl-7,8-dihydropterin pyrophosphokinase</fullName>
    </alternativeName>
    <alternativeName>
        <fullName evidence="12">7,8-dihydro-6-hydroxymethylpterin-pyrophosphokinase</fullName>
    </alternativeName>
</protein>
<evidence type="ECO:0000256" key="7">
    <source>
        <dbReference type="ARBA" id="ARBA00022777"/>
    </source>
</evidence>
<comment type="pathway">
    <text evidence="1">Cofactor biosynthesis; tetrahydrofolate biosynthesis; 2-amino-4-hydroxy-6-hydroxymethyl-7,8-dihydropteridine diphosphate from 7,8-dihydroneopterin triphosphate: step 4/4.</text>
</comment>
<accession>A0A6I6MRR1</accession>
<dbReference type="SUPFAM" id="SSF55083">
    <property type="entry name" value="6-hydroxymethyl-7,8-dihydropterin pyrophosphokinase, HPPK"/>
    <property type="match status" value="1"/>
</dbReference>
<dbReference type="CDD" id="cd00483">
    <property type="entry name" value="HPPK"/>
    <property type="match status" value="1"/>
</dbReference>
<name>A0A6I6MRR1_9CAUL</name>
<dbReference type="NCBIfam" id="TIGR01498">
    <property type="entry name" value="folK"/>
    <property type="match status" value="1"/>
</dbReference>
<evidence type="ECO:0000313" key="14">
    <source>
        <dbReference type="EMBL" id="QGZ95324.1"/>
    </source>
</evidence>
<dbReference type="InterPro" id="IPR000550">
    <property type="entry name" value="Hppk"/>
</dbReference>
<evidence type="ECO:0000256" key="2">
    <source>
        <dbReference type="ARBA" id="ARBA00005810"/>
    </source>
</evidence>
<evidence type="ECO:0000256" key="8">
    <source>
        <dbReference type="ARBA" id="ARBA00022840"/>
    </source>
</evidence>
<dbReference type="PANTHER" id="PTHR43071:SF1">
    <property type="entry name" value="2-AMINO-4-HYDROXY-6-HYDROXYMETHYLDIHYDROPTERIDINE PYROPHOSPHOKINASE"/>
    <property type="match status" value="1"/>
</dbReference>
<evidence type="ECO:0000256" key="12">
    <source>
        <dbReference type="ARBA" id="ARBA00033413"/>
    </source>
</evidence>
<keyword evidence="6" id="KW-0547">Nucleotide-binding</keyword>
<dbReference type="EMBL" id="CP047045">
    <property type="protein sequence ID" value="QGZ95324.1"/>
    <property type="molecule type" value="Genomic_DNA"/>
</dbReference>
<keyword evidence="7 14" id="KW-0418">Kinase</keyword>
<comment type="similarity">
    <text evidence="2">Belongs to the HPPK family.</text>
</comment>
<dbReference type="InterPro" id="IPR035907">
    <property type="entry name" value="Hppk_sf"/>
</dbReference>
<evidence type="ECO:0000256" key="11">
    <source>
        <dbReference type="ARBA" id="ARBA00029766"/>
    </source>
</evidence>
<reference evidence="15" key="1">
    <citation type="submission" date="2019-12" db="EMBL/GenBank/DDBJ databases">
        <title>Complete genome of Terracaulis silvestris 0127_4.</title>
        <authorList>
            <person name="Vieira S."/>
            <person name="Riedel T."/>
            <person name="Sproer C."/>
            <person name="Pascual J."/>
            <person name="Boedeker C."/>
            <person name="Overmann J."/>
        </authorList>
    </citation>
    <scope>NUCLEOTIDE SEQUENCE [LARGE SCALE GENOMIC DNA]</scope>
    <source>
        <strain evidence="15">0127_4</strain>
    </source>
</reference>
<keyword evidence="9" id="KW-0289">Folate biosynthesis</keyword>
<proteinExistence type="inferred from homology"/>
<dbReference type="Gene3D" id="3.30.70.560">
    <property type="entry name" value="7,8-Dihydro-6-hydroxymethylpterin-pyrophosphokinase HPPK"/>
    <property type="match status" value="1"/>
</dbReference>
<dbReference type="RefSeq" id="WP_158766194.1">
    <property type="nucleotide sequence ID" value="NZ_CP047045.1"/>
</dbReference>